<accession>A0A949JIX1</accession>
<evidence type="ECO:0008006" key="5">
    <source>
        <dbReference type="Google" id="ProtNLM"/>
    </source>
</evidence>
<evidence type="ECO:0000256" key="2">
    <source>
        <dbReference type="SAM" id="Phobius"/>
    </source>
</evidence>
<feature type="compositionally biased region" description="Polar residues" evidence="1">
    <location>
        <begin position="46"/>
        <end position="56"/>
    </location>
</feature>
<dbReference type="Proteomes" id="UP000694501">
    <property type="component" value="Unassembled WGS sequence"/>
</dbReference>
<dbReference type="RefSeq" id="WP_211039778.1">
    <property type="nucleotide sequence ID" value="NZ_JAELVF020000001.1"/>
</dbReference>
<organism evidence="3 4">
    <name type="scientific">Streptomyces tardus</name>
    <dbReference type="NCBI Taxonomy" id="2780544"/>
    <lineage>
        <taxon>Bacteria</taxon>
        <taxon>Bacillati</taxon>
        <taxon>Actinomycetota</taxon>
        <taxon>Actinomycetes</taxon>
        <taxon>Kitasatosporales</taxon>
        <taxon>Streptomycetaceae</taxon>
        <taxon>Streptomyces</taxon>
    </lineage>
</organism>
<name>A0A949JIX1_9ACTN</name>
<reference evidence="3" key="1">
    <citation type="submission" date="2021-06" db="EMBL/GenBank/DDBJ databases">
        <title>Sequencing of actinobacteria type strains.</title>
        <authorList>
            <person name="Nguyen G.-S."/>
            <person name="Wentzel A."/>
        </authorList>
    </citation>
    <scope>NUCLEOTIDE SEQUENCE</scope>
    <source>
        <strain evidence="3">P38-E01</strain>
    </source>
</reference>
<protein>
    <recommendedName>
        <fullName evidence="5">Large membrane protein</fullName>
    </recommendedName>
</protein>
<feature type="compositionally biased region" description="Polar residues" evidence="1">
    <location>
        <begin position="381"/>
        <end position="390"/>
    </location>
</feature>
<feature type="region of interest" description="Disordered" evidence="1">
    <location>
        <begin position="46"/>
        <end position="224"/>
    </location>
</feature>
<feature type="compositionally biased region" description="Polar residues" evidence="1">
    <location>
        <begin position="146"/>
        <end position="160"/>
    </location>
</feature>
<keyword evidence="4" id="KW-1185">Reference proteome</keyword>
<feature type="region of interest" description="Disordered" evidence="1">
    <location>
        <begin position="376"/>
        <end position="415"/>
    </location>
</feature>
<sequence>MSAESHTHGEAERDHADKPRRRRLAAVSVAAAVVLAAGGTYFAQAQVGSDSSSGAPSAQREDDPEPLELDGHGGAGEPGKSAAPSYELTGDSDRGPARAPVYRTAKVDEKSVIDLARELGAEGEPDKRGETWVVGEGRSGPALRVSGTSEGRQGQWSFSRYSPGAEPRCGKLPQPDKPPRCPSTAAGPDTPAGSEPTPGDGTAAERPAGQEPVSEREARKSAEPVLRVLGLEKAELDSSTTQGALRTVKARPALGGLAVEGWDTRLTIGSDGKLVRGHGALAPLTKGSEYPVLDADRTLAELNRHRPVHHPDIQCIKEPCEGPKGGPAKVLDASFVLAAHSAQGKRVLVPSWSFELGAGKSVSHPAIDPEFLAKESRKDGTSGNAGSGSQPGRPGSEQPADPSPPGESVEPYRSGDRELTVHFWGGACSDYTVKAEESGERVRITVVEKPRDPGGVCIKVAKAMEETVTLDAPVGDRAVVDEKGKELPRR</sequence>
<feature type="compositionally biased region" description="Basic and acidic residues" evidence="1">
    <location>
        <begin position="213"/>
        <end position="222"/>
    </location>
</feature>
<keyword evidence="2" id="KW-0812">Transmembrane</keyword>
<feature type="transmembrane region" description="Helical" evidence="2">
    <location>
        <begin position="24"/>
        <end position="43"/>
    </location>
</feature>
<evidence type="ECO:0000313" key="4">
    <source>
        <dbReference type="Proteomes" id="UP000694501"/>
    </source>
</evidence>
<feature type="compositionally biased region" description="Basic and acidic residues" evidence="1">
    <location>
        <begin position="105"/>
        <end position="130"/>
    </location>
</feature>
<dbReference type="EMBL" id="JAELVF020000001">
    <property type="protein sequence ID" value="MBU7599489.1"/>
    <property type="molecule type" value="Genomic_DNA"/>
</dbReference>
<gene>
    <name evidence="3" type="ORF">JGS22_018150</name>
</gene>
<keyword evidence="2" id="KW-0472">Membrane</keyword>
<proteinExistence type="predicted"/>
<feature type="region of interest" description="Disordered" evidence="1">
    <location>
        <begin position="1"/>
        <end position="23"/>
    </location>
</feature>
<dbReference type="AlphaFoldDB" id="A0A949JIX1"/>
<evidence type="ECO:0000256" key="1">
    <source>
        <dbReference type="SAM" id="MobiDB-lite"/>
    </source>
</evidence>
<evidence type="ECO:0000313" key="3">
    <source>
        <dbReference type="EMBL" id="MBU7599489.1"/>
    </source>
</evidence>
<keyword evidence="2" id="KW-1133">Transmembrane helix</keyword>
<feature type="compositionally biased region" description="Basic and acidic residues" evidence="1">
    <location>
        <begin position="1"/>
        <end position="17"/>
    </location>
</feature>
<comment type="caution">
    <text evidence="3">The sequence shown here is derived from an EMBL/GenBank/DDBJ whole genome shotgun (WGS) entry which is preliminary data.</text>
</comment>